<evidence type="ECO:0000256" key="1">
    <source>
        <dbReference type="SAM" id="Phobius"/>
    </source>
</evidence>
<name>A0A1A9A732_9ACTN</name>
<feature type="transmembrane region" description="Helical" evidence="1">
    <location>
        <begin position="76"/>
        <end position="95"/>
    </location>
</feature>
<reference evidence="2 3" key="1">
    <citation type="submission" date="2016-06" db="EMBL/GenBank/DDBJ databases">
        <authorList>
            <person name="Kjaerup R.B."/>
            <person name="Dalgaard T.S."/>
            <person name="Juul-Madsen H.R."/>
        </authorList>
    </citation>
    <scope>NUCLEOTIDE SEQUENCE [LARGE SCALE GENOMIC DNA]</scope>
    <source>
        <strain evidence="2 3">DSM 45248</strain>
    </source>
</reference>
<organism evidence="2 3">
    <name type="scientific">Micromonospora narathiwatensis</name>
    <dbReference type="NCBI Taxonomy" id="299146"/>
    <lineage>
        <taxon>Bacteria</taxon>
        <taxon>Bacillati</taxon>
        <taxon>Actinomycetota</taxon>
        <taxon>Actinomycetes</taxon>
        <taxon>Micromonosporales</taxon>
        <taxon>Micromonosporaceae</taxon>
        <taxon>Micromonospora</taxon>
    </lineage>
</organism>
<keyword evidence="3" id="KW-1185">Reference proteome</keyword>
<keyword evidence="1" id="KW-1133">Transmembrane helix</keyword>
<protein>
    <submittedName>
        <fullName evidence="2">Uncharacterized membrane-anchored protein</fullName>
    </submittedName>
</protein>
<feature type="transmembrane region" description="Helical" evidence="1">
    <location>
        <begin position="228"/>
        <end position="250"/>
    </location>
</feature>
<gene>
    <name evidence="2" type="ORF">GA0070621_4237</name>
</gene>
<dbReference type="EMBL" id="LT594324">
    <property type="protein sequence ID" value="SBT51910.1"/>
    <property type="molecule type" value="Genomic_DNA"/>
</dbReference>
<dbReference type="Proteomes" id="UP000198765">
    <property type="component" value="Chromosome I"/>
</dbReference>
<dbReference type="PATRIC" id="fig|299146.4.peg.4383"/>
<proteinExistence type="predicted"/>
<keyword evidence="1" id="KW-0472">Membrane</keyword>
<feature type="transmembrane region" description="Helical" evidence="1">
    <location>
        <begin position="48"/>
        <end position="69"/>
    </location>
</feature>
<evidence type="ECO:0000313" key="2">
    <source>
        <dbReference type="EMBL" id="SBT51910.1"/>
    </source>
</evidence>
<dbReference type="RefSeq" id="WP_167667112.1">
    <property type="nucleotide sequence ID" value="NZ_LT594324.1"/>
</dbReference>
<dbReference type="InterPro" id="IPR007136">
    <property type="entry name" value="DUF347"/>
</dbReference>
<dbReference type="Pfam" id="PF03988">
    <property type="entry name" value="DUF347"/>
    <property type="match status" value="4"/>
</dbReference>
<feature type="transmembrane region" description="Helical" evidence="1">
    <location>
        <begin position="145"/>
        <end position="165"/>
    </location>
</feature>
<feature type="transmembrane region" description="Helical" evidence="1">
    <location>
        <begin position="177"/>
        <end position="207"/>
    </location>
</feature>
<keyword evidence="1" id="KW-0812">Transmembrane</keyword>
<accession>A0A1A9A732</accession>
<feature type="transmembrane region" description="Helical" evidence="1">
    <location>
        <begin position="107"/>
        <end position="125"/>
    </location>
</feature>
<evidence type="ECO:0000313" key="3">
    <source>
        <dbReference type="Proteomes" id="UP000198765"/>
    </source>
</evidence>
<sequence>MTLNTQSERPRLRQMLNKVPEVTAYFWIIKVLSTTVGETAADFLNVNLHLGLTGTTVIMAVALAAVLVWQFRTDRYVAGIYWLAVVLISIVGTLITDNLTDSLGVPLPVSTAVFAVALVATFVVWYRSEGTLSIHSIVTSRREGFYWAAILFTFALGTAAGDLLAEGLDLGYWRSGLIFAALIAVVASAYAWSWMNAILAFWIAYVLTRPLGASLGDYLSQARDDGGLGLGTVITSGAFLATIVVLILYLGVTKRDAQVPVATPDRNAVVSRR</sequence>
<dbReference type="AlphaFoldDB" id="A0A1A9A732"/>